<dbReference type="InterPro" id="IPR011547">
    <property type="entry name" value="SLC26A/SulP_dom"/>
</dbReference>
<feature type="transmembrane region" description="Helical" evidence="5">
    <location>
        <begin position="113"/>
        <end position="137"/>
    </location>
</feature>
<evidence type="ECO:0000256" key="2">
    <source>
        <dbReference type="ARBA" id="ARBA00022692"/>
    </source>
</evidence>
<dbReference type="Proteomes" id="UP001303046">
    <property type="component" value="Unassembled WGS sequence"/>
</dbReference>
<dbReference type="InterPro" id="IPR002645">
    <property type="entry name" value="STAS_dom"/>
</dbReference>
<dbReference type="Pfam" id="PF01740">
    <property type="entry name" value="STAS"/>
    <property type="match status" value="1"/>
</dbReference>
<feature type="transmembrane region" description="Helical" evidence="5">
    <location>
        <begin position="243"/>
        <end position="263"/>
    </location>
</feature>
<dbReference type="Pfam" id="PF00916">
    <property type="entry name" value="Sulfate_transp"/>
    <property type="match status" value="1"/>
</dbReference>
<keyword evidence="8" id="KW-1185">Reference proteome</keyword>
<dbReference type="PROSITE" id="PS50801">
    <property type="entry name" value="STAS"/>
    <property type="match status" value="1"/>
</dbReference>
<feature type="transmembrane region" description="Helical" evidence="5">
    <location>
        <begin position="392"/>
        <end position="411"/>
    </location>
</feature>
<evidence type="ECO:0000313" key="8">
    <source>
        <dbReference type="Proteomes" id="UP001303046"/>
    </source>
</evidence>
<feature type="transmembrane region" description="Helical" evidence="5">
    <location>
        <begin position="423"/>
        <end position="451"/>
    </location>
</feature>
<keyword evidence="2 5" id="KW-0812">Transmembrane</keyword>
<dbReference type="CDD" id="cd07042">
    <property type="entry name" value="STAS_SulP_like_sulfate_transporter"/>
    <property type="match status" value="1"/>
</dbReference>
<feature type="transmembrane region" description="Helical" evidence="5">
    <location>
        <begin position="363"/>
        <end position="380"/>
    </location>
</feature>
<keyword evidence="3 5" id="KW-1133">Transmembrane helix</keyword>
<feature type="transmembrane region" description="Helical" evidence="5">
    <location>
        <begin position="74"/>
        <end position="93"/>
    </location>
</feature>
<dbReference type="Gene3D" id="3.30.750.24">
    <property type="entry name" value="STAS domain"/>
    <property type="match status" value="1"/>
</dbReference>
<sequence length="685" mass="76113">MDSISLLGPPNQPKVLNQEDFDIRFNFVRHRKRRTNREVLRRFIVENFRDYPDFSGLIPFLAWIKSYDVKTNGFRDFAGSLLIAALLIPQGLANGLLVSDVFSGIFSVLLPHLIYPILGSGRHCSLGTFSLTSFLIYTSVKYTGSSISTITFCCGVFQLLHFLLPLEFLLSFASSNLLIGFNFSGDDCEEIINNLNLTCLECVGSAISCMQSVNISSSVIFIVLLIILLVFKWKLNATLTDRIGTTIPHELILMLIIAVLSYFLEIPKSDLLGKSLDSKAFIFSPPSLSSAQMLLDSFAVFLYSFSCHIRMVCSAEKSHKVIVKQESLCFSLISLISSPFGLLPPLNAKENSQSCNETKKFSLLSNLLSTIWLTPLLYFGQLSVLRLIPESAVAALVIASVFDLFIDLRYLRVLYSSHIFDAIIATLGLLSTLFIPNLCVAFLVSVACALISIALRTQRPQCDVIVRVSDNYFAEEKRYEGECPDTPLRVLRVSSPLVFINCNAVRKAIEAQAVAVKKLIGVGASRSPSVRSHAIAYRRESLAARSNTNLTNIIITQDTDISQVPPPDSTVLRFIILDCTGMAYVDPEALAMLSQIYSDLRADNIKLLFSGVNSNVRDFLEISMFYSCIPRGHFFPTLHDALMAVRIMNSPFHTSVSMNGYRDVIALSTTPSHQDLLYRLSPEPV</sequence>
<dbReference type="InterPro" id="IPR001902">
    <property type="entry name" value="SLC26A/SulP_fam"/>
</dbReference>
<dbReference type="PANTHER" id="PTHR11814">
    <property type="entry name" value="SULFATE TRANSPORTER"/>
    <property type="match status" value="1"/>
</dbReference>
<dbReference type="EMBL" id="JAVFWL010000003">
    <property type="protein sequence ID" value="KAK6740458.1"/>
    <property type="molecule type" value="Genomic_DNA"/>
</dbReference>
<organism evidence="7 8">
    <name type="scientific">Necator americanus</name>
    <name type="common">Human hookworm</name>
    <dbReference type="NCBI Taxonomy" id="51031"/>
    <lineage>
        <taxon>Eukaryota</taxon>
        <taxon>Metazoa</taxon>
        <taxon>Ecdysozoa</taxon>
        <taxon>Nematoda</taxon>
        <taxon>Chromadorea</taxon>
        <taxon>Rhabditida</taxon>
        <taxon>Rhabditina</taxon>
        <taxon>Rhabditomorpha</taxon>
        <taxon>Strongyloidea</taxon>
        <taxon>Ancylostomatidae</taxon>
        <taxon>Bunostominae</taxon>
        <taxon>Necator</taxon>
    </lineage>
</organism>
<evidence type="ECO:0000256" key="1">
    <source>
        <dbReference type="ARBA" id="ARBA00004141"/>
    </source>
</evidence>
<dbReference type="InterPro" id="IPR036513">
    <property type="entry name" value="STAS_dom_sf"/>
</dbReference>
<name>A0ABR1CQ28_NECAM</name>
<feature type="transmembrane region" description="Helical" evidence="5">
    <location>
        <begin position="213"/>
        <end position="231"/>
    </location>
</feature>
<evidence type="ECO:0000256" key="4">
    <source>
        <dbReference type="ARBA" id="ARBA00023136"/>
    </source>
</evidence>
<keyword evidence="4 5" id="KW-0472">Membrane</keyword>
<evidence type="ECO:0000256" key="3">
    <source>
        <dbReference type="ARBA" id="ARBA00022989"/>
    </source>
</evidence>
<comment type="caution">
    <text evidence="7">The sequence shown here is derived from an EMBL/GenBank/DDBJ whole genome shotgun (WGS) entry which is preliminary data.</text>
</comment>
<feature type="transmembrane region" description="Helical" evidence="5">
    <location>
        <begin position="283"/>
        <end position="305"/>
    </location>
</feature>
<evidence type="ECO:0000256" key="5">
    <source>
        <dbReference type="SAM" id="Phobius"/>
    </source>
</evidence>
<dbReference type="SUPFAM" id="SSF52091">
    <property type="entry name" value="SpoIIaa-like"/>
    <property type="match status" value="1"/>
</dbReference>
<accession>A0ABR1CQ28</accession>
<evidence type="ECO:0000259" key="6">
    <source>
        <dbReference type="PROSITE" id="PS50801"/>
    </source>
</evidence>
<feature type="transmembrane region" description="Helical" evidence="5">
    <location>
        <begin position="149"/>
        <end position="173"/>
    </location>
</feature>
<comment type="subcellular location">
    <subcellularLocation>
        <location evidence="1">Membrane</location>
        <topology evidence="1">Multi-pass membrane protein</topology>
    </subcellularLocation>
</comment>
<protein>
    <recommendedName>
        <fullName evidence="6">STAS domain-containing protein</fullName>
    </recommendedName>
</protein>
<evidence type="ECO:0000313" key="7">
    <source>
        <dbReference type="EMBL" id="KAK6740458.1"/>
    </source>
</evidence>
<proteinExistence type="predicted"/>
<feature type="domain" description="STAS" evidence="6">
    <location>
        <begin position="490"/>
        <end position="645"/>
    </location>
</feature>
<gene>
    <name evidence="7" type="primary">Necator_chrIII.g9506</name>
    <name evidence="7" type="ORF">RB195_008741</name>
</gene>
<reference evidence="7 8" key="1">
    <citation type="submission" date="2023-08" db="EMBL/GenBank/DDBJ databases">
        <title>A Necator americanus chromosomal reference genome.</title>
        <authorList>
            <person name="Ilik V."/>
            <person name="Petrzelkova K.J."/>
            <person name="Pardy F."/>
            <person name="Fuh T."/>
            <person name="Niatou-Singa F.S."/>
            <person name="Gouil Q."/>
            <person name="Baker L."/>
            <person name="Ritchie M.E."/>
            <person name="Jex A.R."/>
            <person name="Gazzola D."/>
            <person name="Li H."/>
            <person name="Toshio Fujiwara R."/>
            <person name="Zhan B."/>
            <person name="Aroian R.V."/>
            <person name="Pafco B."/>
            <person name="Schwarz E.M."/>
        </authorList>
    </citation>
    <scope>NUCLEOTIDE SEQUENCE [LARGE SCALE GENOMIC DNA]</scope>
    <source>
        <strain evidence="7 8">Aroian</strain>
        <tissue evidence="7">Whole animal</tissue>
    </source>
</reference>